<dbReference type="InParanoid" id="A0A0G4F256"/>
<dbReference type="InterPro" id="IPR000008">
    <property type="entry name" value="C2_dom"/>
</dbReference>
<dbReference type="GO" id="GO:0016020">
    <property type="term" value="C:membrane"/>
    <property type="evidence" value="ECO:0007669"/>
    <property type="project" value="TreeGrafter"/>
</dbReference>
<evidence type="ECO:0000313" key="5">
    <source>
        <dbReference type="EMBL" id="CEM05831.1"/>
    </source>
</evidence>
<dbReference type="SMART" id="SM00239">
    <property type="entry name" value="C2"/>
    <property type="match status" value="1"/>
</dbReference>
<evidence type="ECO:0000256" key="2">
    <source>
        <dbReference type="ARBA" id="ARBA00022837"/>
    </source>
</evidence>
<reference evidence="5 6" key="1">
    <citation type="submission" date="2014-11" db="EMBL/GenBank/DDBJ databases">
        <authorList>
            <person name="Zhu J."/>
            <person name="Qi W."/>
            <person name="Song R."/>
        </authorList>
    </citation>
    <scope>NUCLEOTIDE SEQUENCE [LARGE SCALE GENOMIC DNA]</scope>
</reference>
<evidence type="ECO:0000256" key="3">
    <source>
        <dbReference type="SAM" id="MobiDB-lite"/>
    </source>
</evidence>
<keyword evidence="1" id="KW-0479">Metal-binding</keyword>
<gene>
    <name evidence="5" type="ORF">Vbra_14347</name>
</gene>
<dbReference type="VEuPathDB" id="CryptoDB:Vbra_14347"/>
<dbReference type="PhylomeDB" id="A0A0G4F256"/>
<dbReference type="InterPro" id="IPR035892">
    <property type="entry name" value="C2_domain_sf"/>
</dbReference>
<evidence type="ECO:0000313" key="6">
    <source>
        <dbReference type="Proteomes" id="UP000041254"/>
    </source>
</evidence>
<feature type="compositionally biased region" description="Basic and acidic residues" evidence="3">
    <location>
        <begin position="306"/>
        <end position="326"/>
    </location>
</feature>
<evidence type="ECO:0000259" key="4">
    <source>
        <dbReference type="PROSITE" id="PS50004"/>
    </source>
</evidence>
<dbReference type="PANTHER" id="PTHR45911:SF4">
    <property type="entry name" value="MULTIPLE C2 AND TRANSMEMBRANE DOMAIN-CONTAINING PROTEIN"/>
    <property type="match status" value="1"/>
</dbReference>
<dbReference type="PROSITE" id="PS50004">
    <property type="entry name" value="C2"/>
    <property type="match status" value="1"/>
</dbReference>
<protein>
    <recommendedName>
        <fullName evidence="4">C2 domain-containing protein</fullName>
    </recommendedName>
</protein>
<keyword evidence="6" id="KW-1185">Reference proteome</keyword>
<dbReference type="Proteomes" id="UP000041254">
    <property type="component" value="Unassembled WGS sequence"/>
</dbReference>
<accession>A0A0G4F256</accession>
<dbReference type="OrthoDB" id="73919at2759"/>
<organism evidence="5 6">
    <name type="scientific">Vitrella brassicaformis (strain CCMP3155)</name>
    <dbReference type="NCBI Taxonomy" id="1169540"/>
    <lineage>
        <taxon>Eukaryota</taxon>
        <taxon>Sar</taxon>
        <taxon>Alveolata</taxon>
        <taxon>Colpodellida</taxon>
        <taxon>Vitrellaceae</taxon>
        <taxon>Vitrella</taxon>
    </lineage>
</organism>
<dbReference type="CDD" id="cd00030">
    <property type="entry name" value="C2"/>
    <property type="match status" value="1"/>
</dbReference>
<dbReference type="Gene3D" id="2.60.40.150">
    <property type="entry name" value="C2 domain"/>
    <property type="match status" value="1"/>
</dbReference>
<name>A0A0G4F256_VITBC</name>
<feature type="domain" description="C2" evidence="4">
    <location>
        <begin position="35"/>
        <end position="150"/>
    </location>
</feature>
<dbReference type="EMBL" id="CDMY01000365">
    <property type="protein sequence ID" value="CEM05831.1"/>
    <property type="molecule type" value="Genomic_DNA"/>
</dbReference>
<dbReference type="AlphaFoldDB" id="A0A0G4F256"/>
<evidence type="ECO:0000256" key="1">
    <source>
        <dbReference type="ARBA" id="ARBA00022723"/>
    </source>
</evidence>
<dbReference type="SUPFAM" id="SSF49562">
    <property type="entry name" value="C2 domain (Calcium/lipid-binding domain, CaLB)"/>
    <property type="match status" value="1"/>
</dbReference>
<dbReference type="Pfam" id="PF00168">
    <property type="entry name" value="C2"/>
    <property type="match status" value="2"/>
</dbReference>
<keyword evidence="2" id="KW-0106">Calcium</keyword>
<sequence length="546" mass="60916">MGLPRPLPHFAGLRVGFGGGFLGTCAWPFCEAATTADGTSATLERDGGPSLCFLRLLVHSASNLPAADTLGRSDPYVVVHFQQKEHKTEVVRNSLNPVWEDVWEVPVPPGPIEVRLAVYDKDTLSADDLLGRATLKLAGPCNVTRKILPLERHGGWWPDRSKSNAASQLTVVYQVVKSLEDQPDLVALAQRAREADDVPLKIYNVNVTVHQLTLMSMGRDMTAMVKLRLDGQTQVSPAGEPSKDDHCTIMLGHRVQGWNPEPFVLPDKTTENLMALSLKVEAFLYQAEKKLVAQKAVLETESGPASEKKTKLQGRDRRDPATEKTPQKVGEWEESVDEFYEHVKGTGHPWMAKAQLRDTHNGQLAGEVVLQVDMWCPPDEKVHWPEEMTSEALTKMRKARGFRDASDKGALVDYYLYAFADFLPVLDEHPLAAGGLTLPKHTACDPFLRLTVSGRGATQRYTSPTITTRQREVLFETMGFKMPANPRRHRVLLEVFDDDSVFIHMEELAGQVKLYPLPMGRRVWYHMYGGALRAPRDDQALAMIKV</sequence>
<dbReference type="PANTHER" id="PTHR45911">
    <property type="entry name" value="C2 DOMAIN-CONTAINING PROTEIN"/>
    <property type="match status" value="1"/>
</dbReference>
<feature type="region of interest" description="Disordered" evidence="3">
    <location>
        <begin position="300"/>
        <end position="330"/>
    </location>
</feature>
<proteinExistence type="predicted"/>
<dbReference type="GO" id="GO:0005509">
    <property type="term" value="F:calcium ion binding"/>
    <property type="evidence" value="ECO:0007669"/>
    <property type="project" value="TreeGrafter"/>
</dbReference>